<organism evidence="1 2">
    <name type="scientific">Lacticaseibacillus paracasei NRIC 0644</name>
    <dbReference type="NCBI Taxonomy" id="1435038"/>
    <lineage>
        <taxon>Bacteria</taxon>
        <taxon>Bacillati</taxon>
        <taxon>Bacillota</taxon>
        <taxon>Bacilli</taxon>
        <taxon>Lactobacillales</taxon>
        <taxon>Lactobacillaceae</taxon>
        <taxon>Lacticaseibacillus</taxon>
    </lineage>
</organism>
<dbReference type="RefSeq" id="WP_003566828.1">
    <property type="nucleotide sequence ID" value="NZ_BAYM01000248.1"/>
</dbReference>
<evidence type="ECO:0000313" key="2">
    <source>
        <dbReference type="Proteomes" id="UP000032552"/>
    </source>
</evidence>
<name>A0A0C9QH16_LACPA</name>
<protein>
    <submittedName>
        <fullName evidence="1">Uncharacterized protein</fullName>
    </submittedName>
</protein>
<gene>
    <name evidence="1" type="ORF">LC0644_2347</name>
</gene>
<proteinExistence type="predicted"/>
<sequence length="140" mass="15819">MHTRCQEPNYVEVVNQNLERLLVFETVFKEYVHTCKNIEKGNCYASESLDHLRLYFTKNVMKFCTFVDSVDAEAAPCNYAAFHKVLVNGLRGIRGGVLNMLQAIGTDKVDHDRFAAGLAEQQAARAEIDTAFSKILDPIF</sequence>
<reference evidence="2" key="1">
    <citation type="submission" date="2014-05" db="EMBL/GenBank/DDBJ databases">
        <title>Whole genome sequencing of Lactobacillus casei NRIC0644.</title>
        <authorList>
            <person name="Atarashi H."/>
            <person name="Yoshida Y."/>
            <person name="Fujimura S."/>
            <person name="Tanaka N."/>
            <person name="Shiwa Y."/>
            <person name="Yoshikawa H."/>
            <person name="Okada S."/>
            <person name="Nakagawa J."/>
        </authorList>
    </citation>
    <scope>NUCLEOTIDE SEQUENCE [LARGE SCALE GENOMIC DNA]</scope>
    <source>
        <strain evidence="2">NRIC0644</strain>
    </source>
</reference>
<accession>A0A0C9QH16</accession>
<dbReference type="Proteomes" id="UP000032552">
    <property type="component" value="Unassembled WGS sequence"/>
</dbReference>
<comment type="caution">
    <text evidence="1">The sequence shown here is derived from an EMBL/GenBank/DDBJ whole genome shotgun (WGS) entry which is preliminary data.</text>
</comment>
<dbReference type="GeneID" id="57090515"/>
<evidence type="ECO:0000313" key="1">
    <source>
        <dbReference type="EMBL" id="GAN37758.1"/>
    </source>
</evidence>
<dbReference type="EMBL" id="BAYM01000248">
    <property type="protein sequence ID" value="GAN37758.1"/>
    <property type="molecule type" value="Genomic_DNA"/>
</dbReference>
<dbReference type="AlphaFoldDB" id="A0A0C9QH16"/>